<protein>
    <submittedName>
        <fullName evidence="1">Uncharacterized protein</fullName>
    </submittedName>
</protein>
<accession>A0AAW9QWF1</accession>
<proteinExistence type="predicted"/>
<name>A0AAW9QWF1_9CHRO</name>
<gene>
    <name evidence="1" type="ORF">V0288_15480</name>
</gene>
<sequence length="80" mass="9387">MNTLDPEAEEALQSVENEEWREIENFAGEKQRHADIARYPIARMEIERLLSAEDWQKVRKSPVNSIFPFPVSRETSRVNT</sequence>
<reference evidence="1 2" key="1">
    <citation type="submission" date="2024-01" db="EMBL/GenBank/DDBJ databases">
        <title>Genomic insights into the taxonomy and metabolism of the cyanobacterium Pannus brasiliensis CCIBt3594.</title>
        <authorList>
            <person name="Machado M."/>
            <person name="Botero N.B."/>
            <person name="Andreote A.P.D."/>
            <person name="Feitosa A.M.T."/>
            <person name="Popin R."/>
            <person name="Sivonen K."/>
            <person name="Fiore M.F."/>
        </authorList>
    </citation>
    <scope>NUCLEOTIDE SEQUENCE [LARGE SCALE GENOMIC DNA]</scope>
    <source>
        <strain evidence="1 2">CCIBt3594</strain>
    </source>
</reference>
<evidence type="ECO:0000313" key="2">
    <source>
        <dbReference type="Proteomes" id="UP001328733"/>
    </source>
</evidence>
<evidence type="ECO:0000313" key="1">
    <source>
        <dbReference type="EMBL" id="MEG3438532.1"/>
    </source>
</evidence>
<dbReference type="EMBL" id="JBAFSM010000030">
    <property type="protein sequence ID" value="MEG3438532.1"/>
    <property type="molecule type" value="Genomic_DNA"/>
</dbReference>
<dbReference type="RefSeq" id="WP_332866011.1">
    <property type="nucleotide sequence ID" value="NZ_JBAFSM010000030.1"/>
</dbReference>
<dbReference type="AlphaFoldDB" id="A0AAW9QWF1"/>
<keyword evidence="2" id="KW-1185">Reference proteome</keyword>
<dbReference type="Proteomes" id="UP001328733">
    <property type="component" value="Unassembled WGS sequence"/>
</dbReference>
<comment type="caution">
    <text evidence="1">The sequence shown here is derived from an EMBL/GenBank/DDBJ whole genome shotgun (WGS) entry which is preliminary data.</text>
</comment>
<organism evidence="1 2">
    <name type="scientific">Pannus brasiliensis CCIBt3594</name>
    <dbReference type="NCBI Taxonomy" id="1427578"/>
    <lineage>
        <taxon>Bacteria</taxon>
        <taxon>Bacillati</taxon>
        <taxon>Cyanobacteriota</taxon>
        <taxon>Cyanophyceae</taxon>
        <taxon>Oscillatoriophycideae</taxon>
        <taxon>Chroococcales</taxon>
        <taxon>Microcystaceae</taxon>
        <taxon>Pannus</taxon>
    </lineage>
</organism>